<dbReference type="InterPro" id="IPR023631">
    <property type="entry name" value="Amidase_dom"/>
</dbReference>
<dbReference type="OrthoDB" id="6428749at2759"/>
<feature type="active site" description="Acyl-ester intermediate" evidence="5">
    <location>
        <position position="223"/>
    </location>
</feature>
<dbReference type="Pfam" id="PF01425">
    <property type="entry name" value="Amidase"/>
    <property type="match status" value="1"/>
</dbReference>
<gene>
    <name evidence="8" type="ORF">CVT25_002493</name>
</gene>
<dbReference type="PIRSF" id="PIRSF001221">
    <property type="entry name" value="Amidase_fungi"/>
    <property type="match status" value="1"/>
</dbReference>
<evidence type="ECO:0000259" key="7">
    <source>
        <dbReference type="Pfam" id="PF01425"/>
    </source>
</evidence>
<evidence type="ECO:0000256" key="4">
    <source>
        <dbReference type="ARBA" id="ARBA00022801"/>
    </source>
</evidence>
<dbReference type="AlphaFoldDB" id="A0A409XUC1"/>
<dbReference type="EMBL" id="NHYD01000345">
    <property type="protein sequence ID" value="PPQ94405.1"/>
    <property type="molecule type" value="Genomic_DNA"/>
</dbReference>
<feature type="active site" description="Charge relay system" evidence="5">
    <location>
        <position position="199"/>
    </location>
</feature>
<protein>
    <recommendedName>
        <fullName evidence="3">amidase</fullName>
        <ecNumber evidence="3">3.5.1.4</ecNumber>
    </recommendedName>
</protein>
<feature type="binding site" evidence="6">
    <location>
        <begin position="220"/>
        <end position="223"/>
    </location>
    <ligand>
        <name>substrate</name>
    </ligand>
</feature>
<dbReference type="Gene3D" id="3.90.1300.10">
    <property type="entry name" value="Amidase signature (AS) domain"/>
    <property type="match status" value="1"/>
</dbReference>
<organism evidence="8 9">
    <name type="scientific">Psilocybe cyanescens</name>
    <dbReference type="NCBI Taxonomy" id="93625"/>
    <lineage>
        <taxon>Eukaryota</taxon>
        <taxon>Fungi</taxon>
        <taxon>Dikarya</taxon>
        <taxon>Basidiomycota</taxon>
        <taxon>Agaricomycotina</taxon>
        <taxon>Agaricomycetes</taxon>
        <taxon>Agaricomycetidae</taxon>
        <taxon>Agaricales</taxon>
        <taxon>Agaricineae</taxon>
        <taxon>Strophariaceae</taxon>
        <taxon>Psilocybe</taxon>
    </lineage>
</organism>
<evidence type="ECO:0000256" key="1">
    <source>
        <dbReference type="ARBA" id="ARBA00001311"/>
    </source>
</evidence>
<dbReference type="PANTHER" id="PTHR46072:SF10">
    <property type="entry name" value="ACETAMIDASE"/>
    <property type="match status" value="1"/>
</dbReference>
<dbReference type="FunFam" id="3.90.1300.10:FF:000003">
    <property type="entry name" value="Amidase signature enzyme"/>
    <property type="match status" value="1"/>
</dbReference>
<feature type="binding site" evidence="6">
    <location>
        <position position="199"/>
    </location>
    <ligand>
        <name>substrate</name>
    </ligand>
</feature>
<evidence type="ECO:0000256" key="6">
    <source>
        <dbReference type="PIRSR" id="PIRSR001221-2"/>
    </source>
</evidence>
<dbReference type="InterPro" id="IPR036928">
    <property type="entry name" value="AS_sf"/>
</dbReference>
<evidence type="ECO:0000256" key="3">
    <source>
        <dbReference type="ARBA" id="ARBA00012922"/>
    </source>
</evidence>
<evidence type="ECO:0000313" key="9">
    <source>
        <dbReference type="Proteomes" id="UP000283269"/>
    </source>
</evidence>
<dbReference type="GO" id="GO:0004040">
    <property type="term" value="F:amidase activity"/>
    <property type="evidence" value="ECO:0007669"/>
    <property type="project" value="UniProtKB-EC"/>
</dbReference>
<dbReference type="Proteomes" id="UP000283269">
    <property type="component" value="Unassembled WGS sequence"/>
</dbReference>
<dbReference type="PANTHER" id="PTHR46072">
    <property type="entry name" value="AMIDASE-RELATED-RELATED"/>
    <property type="match status" value="1"/>
</dbReference>
<accession>A0A409XUC1</accession>
<dbReference type="SUPFAM" id="SSF75304">
    <property type="entry name" value="Amidase signature (AS) enzymes"/>
    <property type="match status" value="1"/>
</dbReference>
<keyword evidence="9" id="KW-1185">Reference proteome</keyword>
<comment type="similarity">
    <text evidence="2">Belongs to the amidase family.</text>
</comment>
<sequence length="570" mass="63059">MMLFSWISHRQACLLNRPNVLGNPFSRTKQEERRHRIKDLHPRFHEPLNSSDRAILDQYVEDLVSAVKSGTLDATDILTAYGKKTLDAHEVTNCLTEIMIGSAVDWAQNCNKDGPLAGVPISLKDTVGVKGWDGCIGYSAWVGKPAQEDSALVRLLRDAGAVPFVKTNIPVTLLSFESASDVFGRTTNPHKSTHSPGGSTGGEAALLAYGGSRIGIGTDVAGSVRVPAHYSGIYTIKASVGRFLRMGSSTSMPGQEGVAPVYSPMSRTLEDLEYFWKAIMMMEPWKYDPSCLPIPWRAIDLTNKPLKWGVMWDDGVVLPSPACKRALDIVVRTLRKAGHVVVDINPPSPYDGLKLGSSLILADGGKTATAPMSSFEYNDPGMVQAMRMFRLPSFLRRLYIMYVRYIKRDEVYAGLLEGWHEKTVVDFWPLVAKREAYKAKWWRFWGEQELDFVLTVPNALPAVPHGGMKNGFSSCGYTFLFNLLDYSAGVLPITHVDKGLDQLGTFHARNAIERGAYLDYNADDMHGLPVGVQVVGQRLEEEKVMEGMKILEKLLRESGIGYKLLDGVKA</sequence>
<feature type="binding site" evidence="6">
    <location>
        <position position="173"/>
    </location>
    <ligand>
        <name>substrate</name>
    </ligand>
</feature>
<reference evidence="8 9" key="1">
    <citation type="journal article" date="2018" name="Evol. Lett.">
        <title>Horizontal gene cluster transfer increased hallucinogenic mushroom diversity.</title>
        <authorList>
            <person name="Reynolds H.T."/>
            <person name="Vijayakumar V."/>
            <person name="Gluck-Thaler E."/>
            <person name="Korotkin H.B."/>
            <person name="Matheny P.B."/>
            <person name="Slot J.C."/>
        </authorList>
    </citation>
    <scope>NUCLEOTIDE SEQUENCE [LARGE SCALE GENOMIC DNA]</scope>
    <source>
        <strain evidence="8 9">2631</strain>
    </source>
</reference>
<evidence type="ECO:0000313" key="8">
    <source>
        <dbReference type="EMBL" id="PPQ94405.1"/>
    </source>
</evidence>
<dbReference type="InParanoid" id="A0A409XUC1"/>
<name>A0A409XUC1_PSICY</name>
<evidence type="ECO:0000256" key="2">
    <source>
        <dbReference type="ARBA" id="ARBA00009199"/>
    </source>
</evidence>
<keyword evidence="4" id="KW-0378">Hydrolase</keyword>
<dbReference type="STRING" id="93625.A0A409XUC1"/>
<feature type="domain" description="Amidase" evidence="7">
    <location>
        <begin position="77"/>
        <end position="544"/>
    </location>
</feature>
<feature type="active site" description="Charge relay system" evidence="5">
    <location>
        <position position="124"/>
    </location>
</feature>
<dbReference type="EC" id="3.5.1.4" evidence="3"/>
<comment type="catalytic activity">
    <reaction evidence="1">
        <text>a monocarboxylic acid amide + H2O = a monocarboxylate + NH4(+)</text>
        <dbReference type="Rhea" id="RHEA:12020"/>
        <dbReference type="ChEBI" id="CHEBI:15377"/>
        <dbReference type="ChEBI" id="CHEBI:28938"/>
        <dbReference type="ChEBI" id="CHEBI:35757"/>
        <dbReference type="ChEBI" id="CHEBI:83628"/>
        <dbReference type="EC" id="3.5.1.4"/>
    </reaction>
</comment>
<evidence type="ECO:0000256" key="5">
    <source>
        <dbReference type="PIRSR" id="PIRSR001221-1"/>
    </source>
</evidence>
<proteinExistence type="inferred from homology"/>
<comment type="caution">
    <text evidence="8">The sequence shown here is derived from an EMBL/GenBank/DDBJ whole genome shotgun (WGS) entry which is preliminary data.</text>
</comment>